<keyword evidence="1" id="KW-0732">Signal</keyword>
<dbReference type="EMBL" id="JYDP01000002">
    <property type="protein sequence ID" value="KRZ18640.1"/>
    <property type="molecule type" value="Genomic_DNA"/>
</dbReference>
<accession>A0A0V1I7Y4</accession>
<evidence type="ECO:0000313" key="2">
    <source>
        <dbReference type="EMBL" id="KRZ18640.1"/>
    </source>
</evidence>
<gene>
    <name evidence="2" type="ORF">T11_813</name>
</gene>
<dbReference type="Proteomes" id="UP000055024">
    <property type="component" value="Unassembled WGS sequence"/>
</dbReference>
<name>A0A0V1I7Y4_9BILA</name>
<evidence type="ECO:0000313" key="3">
    <source>
        <dbReference type="Proteomes" id="UP000055024"/>
    </source>
</evidence>
<proteinExistence type="predicted"/>
<feature type="chain" id="PRO_5006879755" evidence="1">
    <location>
        <begin position="23"/>
        <end position="64"/>
    </location>
</feature>
<organism evidence="2 3">
    <name type="scientific">Trichinella zimbabwensis</name>
    <dbReference type="NCBI Taxonomy" id="268475"/>
    <lineage>
        <taxon>Eukaryota</taxon>
        <taxon>Metazoa</taxon>
        <taxon>Ecdysozoa</taxon>
        <taxon>Nematoda</taxon>
        <taxon>Enoplea</taxon>
        <taxon>Dorylaimia</taxon>
        <taxon>Trichinellida</taxon>
        <taxon>Trichinellidae</taxon>
        <taxon>Trichinella</taxon>
    </lineage>
</organism>
<reference evidence="2 3" key="1">
    <citation type="submission" date="2015-01" db="EMBL/GenBank/DDBJ databases">
        <title>Evolution of Trichinella species and genotypes.</title>
        <authorList>
            <person name="Korhonen P.K."/>
            <person name="Edoardo P."/>
            <person name="Giuseppe L.R."/>
            <person name="Gasser R.B."/>
        </authorList>
    </citation>
    <scope>NUCLEOTIDE SEQUENCE [LARGE SCALE GENOMIC DNA]</scope>
    <source>
        <strain evidence="2">ISS1029</strain>
    </source>
</reference>
<comment type="caution">
    <text evidence="2">The sequence shown here is derived from an EMBL/GenBank/DDBJ whole genome shotgun (WGS) entry which is preliminary data.</text>
</comment>
<evidence type="ECO:0000256" key="1">
    <source>
        <dbReference type="SAM" id="SignalP"/>
    </source>
</evidence>
<protein>
    <submittedName>
        <fullName evidence="2">Uncharacterized protein</fullName>
    </submittedName>
</protein>
<dbReference type="OrthoDB" id="5916910at2759"/>
<keyword evidence="3" id="KW-1185">Reference proteome</keyword>
<feature type="signal peptide" evidence="1">
    <location>
        <begin position="1"/>
        <end position="22"/>
    </location>
</feature>
<dbReference type="AlphaFoldDB" id="A0A0V1I7Y4"/>
<sequence>MFITFIFLANILLLVQPTASSAYRGYSNDEIRMMDECSDEPEIQAHVEEDDYFNLHKDLHEEFK</sequence>